<dbReference type="CDD" id="cd06661">
    <property type="entry name" value="GGCT_like"/>
    <property type="match status" value="1"/>
</dbReference>
<dbReference type="Gene3D" id="3.10.490.10">
    <property type="entry name" value="Gamma-glutamyl cyclotransferase-like"/>
    <property type="match status" value="1"/>
</dbReference>
<dbReference type="SUPFAM" id="SSF110857">
    <property type="entry name" value="Gamma-glutamyl cyclotransferase-like"/>
    <property type="match status" value="1"/>
</dbReference>
<dbReference type="InterPro" id="IPR013024">
    <property type="entry name" value="GGCT-like"/>
</dbReference>
<dbReference type="InterPro" id="IPR036568">
    <property type="entry name" value="GGCT-like_sf"/>
</dbReference>
<evidence type="ECO:0000259" key="3">
    <source>
        <dbReference type="Pfam" id="PF06094"/>
    </source>
</evidence>
<proteinExistence type="inferred from homology"/>
<dbReference type="InterPro" id="IPR039126">
    <property type="entry name" value="GGACT"/>
</dbReference>
<evidence type="ECO:0000256" key="2">
    <source>
        <dbReference type="RuleBase" id="RU367036"/>
    </source>
</evidence>
<dbReference type="PANTHER" id="PTHR12510:SF4">
    <property type="entry name" value="GAMMA-GLUTAMYLAMINECYCLOTRANSFERASE"/>
    <property type="match status" value="1"/>
</dbReference>
<dbReference type="PANTHER" id="PTHR12510">
    <property type="entry name" value="TROPONIN C-AKIN-1 PROTEIN"/>
    <property type="match status" value="1"/>
</dbReference>
<comment type="similarity">
    <text evidence="1 2">Belongs to the gamma-glutamylcyclotransferase family.</text>
</comment>
<dbReference type="WBParaSite" id="nRc.2.0.1.t06254-RA">
    <property type="protein sequence ID" value="nRc.2.0.1.t06254-RA"/>
    <property type="gene ID" value="nRc.2.0.1.g06254"/>
</dbReference>
<dbReference type="GO" id="GO:0005829">
    <property type="term" value="C:cytosol"/>
    <property type="evidence" value="ECO:0007669"/>
    <property type="project" value="TreeGrafter"/>
</dbReference>
<evidence type="ECO:0000313" key="5">
    <source>
        <dbReference type="WBParaSite" id="nRc.2.0.1.t06254-RA"/>
    </source>
</evidence>
<evidence type="ECO:0000313" key="4">
    <source>
        <dbReference type="Proteomes" id="UP000887565"/>
    </source>
</evidence>
<name>A0A915HWI6_ROMCU</name>
<dbReference type="GO" id="GO:0061929">
    <property type="term" value="F:gamma-glutamylaminecyclotransferase activity"/>
    <property type="evidence" value="ECO:0007669"/>
    <property type="project" value="InterPro"/>
</dbReference>
<sequence length="67" mass="7680">MTTATHMVFVYGTLKSGEPNHHYLSNSFDEFCKYIGLGQMEKKYPLIIASKYNIPYLLDIVHPDAKV</sequence>
<dbReference type="OMA" id="QGHRIFT"/>
<reference evidence="5" key="1">
    <citation type="submission" date="2022-11" db="UniProtKB">
        <authorList>
            <consortium name="WormBaseParasite"/>
        </authorList>
    </citation>
    <scope>IDENTIFICATION</scope>
</reference>
<evidence type="ECO:0000256" key="1">
    <source>
        <dbReference type="ARBA" id="ARBA00008861"/>
    </source>
</evidence>
<dbReference type="InterPro" id="IPR009288">
    <property type="entry name" value="AIG2-like_dom"/>
</dbReference>
<dbReference type="Pfam" id="PF06094">
    <property type="entry name" value="GGACT"/>
    <property type="match status" value="1"/>
</dbReference>
<dbReference type="AlphaFoldDB" id="A0A915HWI6"/>
<protein>
    <recommendedName>
        <fullName evidence="2">Gamma-glutamylcyclotransferase family protein</fullName>
    </recommendedName>
</protein>
<organism evidence="4 5">
    <name type="scientific">Romanomermis culicivorax</name>
    <name type="common">Nematode worm</name>
    <dbReference type="NCBI Taxonomy" id="13658"/>
    <lineage>
        <taxon>Eukaryota</taxon>
        <taxon>Metazoa</taxon>
        <taxon>Ecdysozoa</taxon>
        <taxon>Nematoda</taxon>
        <taxon>Enoplea</taxon>
        <taxon>Dorylaimia</taxon>
        <taxon>Mermithida</taxon>
        <taxon>Mermithoidea</taxon>
        <taxon>Mermithidae</taxon>
        <taxon>Romanomermis</taxon>
    </lineage>
</organism>
<feature type="domain" description="Gamma-glutamylcyclotransferase AIG2-like" evidence="3">
    <location>
        <begin position="8"/>
        <end position="58"/>
    </location>
</feature>
<keyword evidence="4" id="KW-1185">Reference proteome</keyword>
<dbReference type="Proteomes" id="UP000887565">
    <property type="component" value="Unplaced"/>
</dbReference>
<accession>A0A915HWI6</accession>